<dbReference type="Proteomes" id="UP000694460">
    <property type="component" value="Unassembled WGS sequence"/>
</dbReference>
<gene>
    <name evidence="2" type="ORF">JOF57_004538</name>
</gene>
<reference evidence="2 3" key="1">
    <citation type="submission" date="2021-03" db="EMBL/GenBank/DDBJ databases">
        <title>Sequencing the genomes of 1000 actinobacteria strains.</title>
        <authorList>
            <person name="Klenk H.-P."/>
        </authorList>
    </citation>
    <scope>NUCLEOTIDE SEQUENCE [LARGE SCALE GENOMIC DNA]</scope>
    <source>
        <strain evidence="2 3">DSM 46713</strain>
    </source>
</reference>
<dbReference type="InterPro" id="IPR011010">
    <property type="entry name" value="DNA_brk_join_enz"/>
</dbReference>
<protein>
    <recommendedName>
        <fullName evidence="4">Integrase</fullName>
    </recommendedName>
</protein>
<evidence type="ECO:0000313" key="3">
    <source>
        <dbReference type="Proteomes" id="UP000694460"/>
    </source>
</evidence>
<evidence type="ECO:0008006" key="4">
    <source>
        <dbReference type="Google" id="ProtNLM"/>
    </source>
</evidence>
<comment type="caution">
    <text evidence="2">The sequence shown here is derived from an EMBL/GenBank/DDBJ whole genome shotgun (WGS) entry which is preliminary data.</text>
</comment>
<dbReference type="RefSeq" id="WP_209920168.1">
    <property type="nucleotide sequence ID" value="NZ_JAGIOP010000002.1"/>
</dbReference>
<dbReference type="SUPFAM" id="SSF56349">
    <property type="entry name" value="DNA breaking-rejoining enzymes"/>
    <property type="match status" value="1"/>
</dbReference>
<sequence length="57" mass="6187">MAAGIPPLEIARFMGYTKVTTTLTIYAHLFEDDHADAMDALGAMSKQYAGNVIQLRG</sequence>
<dbReference type="Gene3D" id="1.10.443.10">
    <property type="entry name" value="Intergrase catalytic core"/>
    <property type="match status" value="1"/>
</dbReference>
<name>A0ABS4ZYN8_9MYCO</name>
<dbReference type="InterPro" id="IPR013762">
    <property type="entry name" value="Integrase-like_cat_sf"/>
</dbReference>
<evidence type="ECO:0000313" key="2">
    <source>
        <dbReference type="EMBL" id="MBP2454625.1"/>
    </source>
</evidence>
<accession>A0ABS4ZYN8</accession>
<evidence type="ECO:0000256" key="1">
    <source>
        <dbReference type="ARBA" id="ARBA00023172"/>
    </source>
</evidence>
<dbReference type="EMBL" id="JAGIOP010000002">
    <property type="protein sequence ID" value="MBP2454625.1"/>
    <property type="molecule type" value="Genomic_DNA"/>
</dbReference>
<proteinExistence type="predicted"/>
<organism evidence="2 3">
    <name type="scientific">Mycolicibacterium lutetiense</name>
    <dbReference type="NCBI Taxonomy" id="1641992"/>
    <lineage>
        <taxon>Bacteria</taxon>
        <taxon>Bacillati</taxon>
        <taxon>Actinomycetota</taxon>
        <taxon>Actinomycetes</taxon>
        <taxon>Mycobacteriales</taxon>
        <taxon>Mycobacteriaceae</taxon>
        <taxon>Mycolicibacterium</taxon>
    </lineage>
</organism>
<keyword evidence="1" id="KW-0233">DNA recombination</keyword>
<keyword evidence="3" id="KW-1185">Reference proteome</keyword>